<keyword evidence="2" id="KW-0378">Hydrolase</keyword>
<keyword evidence="4" id="KW-1185">Reference proteome</keyword>
<dbReference type="Proteomes" id="UP000017836">
    <property type="component" value="Unassembled WGS sequence"/>
</dbReference>
<dbReference type="MEROPS" id="S10.005"/>
<feature type="chain" id="PRO_5006531358" description="Carboxypeptidase" evidence="2">
    <location>
        <begin position="26"/>
        <end position="478"/>
    </location>
</feature>
<dbReference type="GO" id="GO:0006508">
    <property type="term" value="P:proteolysis"/>
    <property type="evidence" value="ECO:0007669"/>
    <property type="project" value="UniProtKB-KW"/>
</dbReference>
<dbReference type="SUPFAM" id="SSF53474">
    <property type="entry name" value="alpha/beta-Hydrolases"/>
    <property type="match status" value="1"/>
</dbReference>
<dbReference type="KEGG" id="atr:18429431"/>
<dbReference type="InterPro" id="IPR029058">
    <property type="entry name" value="AB_hydrolase_fold"/>
</dbReference>
<evidence type="ECO:0000313" key="3">
    <source>
        <dbReference type="EMBL" id="ERN01349.1"/>
    </source>
</evidence>
<dbReference type="PANTHER" id="PTHR11802:SF349">
    <property type="entry name" value="SERINE CARBOXYPEPTIDASE-LIKE 46"/>
    <property type="match status" value="1"/>
</dbReference>
<dbReference type="InterPro" id="IPR001563">
    <property type="entry name" value="Peptidase_S10"/>
</dbReference>
<dbReference type="EMBL" id="KI394767">
    <property type="protein sequence ID" value="ERN01349.1"/>
    <property type="molecule type" value="Genomic_DNA"/>
</dbReference>
<feature type="signal peptide" evidence="2">
    <location>
        <begin position="1"/>
        <end position="25"/>
    </location>
</feature>
<dbReference type="eggNOG" id="KOG1282">
    <property type="taxonomic scope" value="Eukaryota"/>
</dbReference>
<dbReference type="FunFam" id="3.40.50.1820:FF:000211">
    <property type="entry name" value="Carboxypeptidase"/>
    <property type="match status" value="1"/>
</dbReference>
<dbReference type="Gene3D" id="3.40.50.1820">
    <property type="entry name" value="alpha/beta hydrolase"/>
    <property type="match status" value="1"/>
</dbReference>
<keyword evidence="2" id="KW-0121">Carboxypeptidase</keyword>
<dbReference type="Gene3D" id="3.40.50.11320">
    <property type="match status" value="1"/>
</dbReference>
<name>W1P129_AMBTC</name>
<dbReference type="EC" id="3.4.16.-" evidence="2"/>
<dbReference type="PANTHER" id="PTHR11802">
    <property type="entry name" value="SERINE PROTEASE FAMILY S10 SERINE CARBOXYPEPTIDASE"/>
    <property type="match status" value="1"/>
</dbReference>
<dbReference type="OMA" id="YSWNLAS"/>
<dbReference type="InterPro" id="IPR018202">
    <property type="entry name" value="Ser_caboxypep_ser_AS"/>
</dbReference>
<dbReference type="AlphaFoldDB" id="W1P129"/>
<gene>
    <name evidence="3" type="ORF">AMTR_s00002p00258640</name>
</gene>
<protein>
    <recommendedName>
        <fullName evidence="2">Carboxypeptidase</fullName>
        <ecNumber evidence="2">3.4.16.-</ecNumber>
    </recommendedName>
</protein>
<dbReference type="OrthoDB" id="443318at2759"/>
<dbReference type="Gramene" id="ERN01349">
    <property type="protein sequence ID" value="ERN01349"/>
    <property type="gene ID" value="AMTR_s00002p00258640"/>
</dbReference>
<dbReference type="Gene3D" id="6.10.250.940">
    <property type="match status" value="1"/>
</dbReference>
<sequence length="478" mass="53625">MLKLMASWITPFFFLLSLFPLTVFSLHPDLIKRLPGQPPNPSFNQYSGYIVTDTHHGRALFYYFVEADTHHRASRPLTLWLNGGPGCSSLGIGALMEHGPYLVHDNSSLVNNKYSWNLASNMLYVESPIGVGFSYSNTSSDYINWNDTKTAEDNLRFLINWFEKFPAYRGSDLYLTGESYAGHYIPQLAALLMAYNKKHTTGAIKLKAIALGNPFVDMDISVNSGEYLWAHGLISDQTFELEKTLCNDSSYMRAFYRGEYSEPCIYTFKMVAEEMGVNVDEGDILLPKCLTSVPSMQAVSRGLNGKIHAKISLSRMGSGDLCSWERIFKYLNRADVQRAFHANATGLPYNWDSCSGPLVYQDDNSEIDIRPLILSLLKEDIPIFLYSGDQDSKIPLTQTRIIANQLAKRLKLSPITKYAPWYDKKQVGGWVQAFGRGNRTLLTFATVRGAAHEVPFTSPSQALTLFRAFITGSPLPTS</sequence>
<proteinExistence type="inferred from homology"/>
<dbReference type="Pfam" id="PF00450">
    <property type="entry name" value="Peptidase_S10"/>
    <property type="match status" value="1"/>
</dbReference>
<keyword evidence="2" id="KW-0732">Signal</keyword>
<dbReference type="PROSITE" id="PS00131">
    <property type="entry name" value="CARBOXYPEPT_SER_SER"/>
    <property type="match status" value="1"/>
</dbReference>
<accession>W1P129</accession>
<reference evidence="4" key="1">
    <citation type="journal article" date="2013" name="Science">
        <title>The Amborella genome and the evolution of flowering plants.</title>
        <authorList>
            <consortium name="Amborella Genome Project"/>
        </authorList>
    </citation>
    <scope>NUCLEOTIDE SEQUENCE [LARGE SCALE GENOMIC DNA]</scope>
</reference>
<dbReference type="PRINTS" id="PR00724">
    <property type="entry name" value="CRBOXYPTASEC"/>
</dbReference>
<dbReference type="HOGENOM" id="CLU_008523_13_0_1"/>
<evidence type="ECO:0000256" key="2">
    <source>
        <dbReference type="RuleBase" id="RU361156"/>
    </source>
</evidence>
<organism evidence="3 4">
    <name type="scientific">Amborella trichopoda</name>
    <dbReference type="NCBI Taxonomy" id="13333"/>
    <lineage>
        <taxon>Eukaryota</taxon>
        <taxon>Viridiplantae</taxon>
        <taxon>Streptophyta</taxon>
        <taxon>Embryophyta</taxon>
        <taxon>Tracheophyta</taxon>
        <taxon>Spermatophyta</taxon>
        <taxon>Magnoliopsida</taxon>
        <taxon>Amborellales</taxon>
        <taxon>Amborellaceae</taxon>
        <taxon>Amborella</taxon>
    </lineage>
</organism>
<evidence type="ECO:0000256" key="1">
    <source>
        <dbReference type="ARBA" id="ARBA00009431"/>
    </source>
</evidence>
<keyword evidence="2" id="KW-0645">Protease</keyword>
<dbReference type="GO" id="GO:0004185">
    <property type="term" value="F:serine-type carboxypeptidase activity"/>
    <property type="evidence" value="ECO:0000318"/>
    <property type="project" value="GO_Central"/>
</dbReference>
<evidence type="ECO:0000313" key="4">
    <source>
        <dbReference type="Proteomes" id="UP000017836"/>
    </source>
</evidence>
<comment type="similarity">
    <text evidence="1 2">Belongs to the peptidase S10 family.</text>
</comment>